<feature type="domain" description="HTH araC/xylS-type" evidence="3">
    <location>
        <begin position="38"/>
        <end position="72"/>
    </location>
</feature>
<proteinExistence type="predicted"/>
<keyword evidence="5" id="KW-1185">Reference proteome</keyword>
<evidence type="ECO:0000256" key="1">
    <source>
        <dbReference type="ARBA" id="ARBA00023015"/>
    </source>
</evidence>
<accession>A0AAE3HKH6</accession>
<evidence type="ECO:0000259" key="3">
    <source>
        <dbReference type="PROSITE" id="PS01124"/>
    </source>
</evidence>
<organism evidence="4 5">
    <name type="scientific">Methylohalomonas lacus</name>
    <dbReference type="NCBI Taxonomy" id="398773"/>
    <lineage>
        <taxon>Bacteria</taxon>
        <taxon>Pseudomonadati</taxon>
        <taxon>Pseudomonadota</taxon>
        <taxon>Gammaproteobacteria</taxon>
        <taxon>Methylohalomonadales</taxon>
        <taxon>Methylohalomonadaceae</taxon>
        <taxon>Methylohalomonas</taxon>
    </lineage>
</organism>
<dbReference type="GO" id="GO:0043565">
    <property type="term" value="F:sequence-specific DNA binding"/>
    <property type="evidence" value="ECO:0007669"/>
    <property type="project" value="InterPro"/>
</dbReference>
<protein>
    <submittedName>
        <fullName evidence="4">Transcriptional regulator GlxA family with amidase domain</fullName>
    </submittedName>
</protein>
<dbReference type="InterPro" id="IPR009057">
    <property type="entry name" value="Homeodomain-like_sf"/>
</dbReference>
<dbReference type="RefSeq" id="WP_259054406.1">
    <property type="nucleotide sequence ID" value="NZ_JANUCT010000004.1"/>
</dbReference>
<dbReference type="EMBL" id="JANUCT010000004">
    <property type="protein sequence ID" value="MCS3902821.1"/>
    <property type="molecule type" value="Genomic_DNA"/>
</dbReference>
<name>A0AAE3HKH6_9GAMM</name>
<evidence type="ECO:0000313" key="4">
    <source>
        <dbReference type="EMBL" id="MCS3902821.1"/>
    </source>
</evidence>
<evidence type="ECO:0000256" key="2">
    <source>
        <dbReference type="ARBA" id="ARBA00023163"/>
    </source>
</evidence>
<sequence>MDLALALVEEDEDKELAMSIARKLVLFYKRPGGQKQFSEFIDCIMQNLTADLSIEKLADRVNMSPRNFTRLF</sequence>
<evidence type="ECO:0000313" key="5">
    <source>
        <dbReference type="Proteomes" id="UP001204445"/>
    </source>
</evidence>
<dbReference type="PROSITE" id="PS01124">
    <property type="entry name" value="HTH_ARAC_FAMILY_2"/>
    <property type="match status" value="1"/>
</dbReference>
<dbReference type="Proteomes" id="UP001204445">
    <property type="component" value="Unassembled WGS sequence"/>
</dbReference>
<dbReference type="SUPFAM" id="SSF46689">
    <property type="entry name" value="Homeodomain-like"/>
    <property type="match status" value="1"/>
</dbReference>
<dbReference type="InterPro" id="IPR018060">
    <property type="entry name" value="HTH_AraC"/>
</dbReference>
<comment type="caution">
    <text evidence="4">The sequence shown here is derived from an EMBL/GenBank/DDBJ whole genome shotgun (WGS) entry which is preliminary data.</text>
</comment>
<dbReference type="Gene3D" id="1.10.10.60">
    <property type="entry name" value="Homeodomain-like"/>
    <property type="match status" value="1"/>
</dbReference>
<dbReference type="GO" id="GO:0003700">
    <property type="term" value="F:DNA-binding transcription factor activity"/>
    <property type="evidence" value="ECO:0007669"/>
    <property type="project" value="InterPro"/>
</dbReference>
<keyword evidence="1" id="KW-0805">Transcription regulation</keyword>
<reference evidence="4" key="1">
    <citation type="submission" date="2022-08" db="EMBL/GenBank/DDBJ databases">
        <title>Genomic Encyclopedia of Type Strains, Phase III (KMG-III): the genomes of soil and plant-associated and newly described type strains.</title>
        <authorList>
            <person name="Whitman W."/>
        </authorList>
    </citation>
    <scope>NUCLEOTIDE SEQUENCE</scope>
    <source>
        <strain evidence="4">HMT 1</strain>
    </source>
</reference>
<keyword evidence="2" id="KW-0804">Transcription</keyword>
<dbReference type="AlphaFoldDB" id="A0AAE3HKH6"/>
<gene>
    <name evidence="4" type="ORF">J2T55_000825</name>
</gene>